<gene>
    <name evidence="2" type="ORF">CDL15_Pgr004613</name>
</gene>
<protein>
    <submittedName>
        <fullName evidence="2">Uncharacterized protein</fullName>
    </submittedName>
</protein>
<accession>A0A218WQD5</accession>
<name>A0A218WQD5_PUNGR</name>
<dbReference type="EMBL" id="MTKT01003433">
    <property type="protein sequence ID" value="OWM74846.1"/>
    <property type="molecule type" value="Genomic_DNA"/>
</dbReference>
<dbReference type="AlphaFoldDB" id="A0A218WQD5"/>
<reference evidence="3" key="1">
    <citation type="journal article" date="2017" name="Plant J.">
        <title>The pomegranate (Punica granatum L.) genome and the genomics of punicalagin biosynthesis.</title>
        <authorList>
            <person name="Qin G."/>
            <person name="Xu C."/>
            <person name="Ming R."/>
            <person name="Tang H."/>
            <person name="Guyot R."/>
            <person name="Kramer E.M."/>
            <person name="Hu Y."/>
            <person name="Yi X."/>
            <person name="Qi Y."/>
            <person name="Xu X."/>
            <person name="Gao Z."/>
            <person name="Pan H."/>
            <person name="Jian J."/>
            <person name="Tian Y."/>
            <person name="Yue Z."/>
            <person name="Xu Y."/>
        </authorList>
    </citation>
    <scope>NUCLEOTIDE SEQUENCE [LARGE SCALE GENOMIC DNA]</scope>
    <source>
        <strain evidence="3">cv. Dabenzi</strain>
    </source>
</reference>
<sequence>MGSWRASLWVVPRDRVFGRGPWVEVLRGRVRFDLRGFERLSSLLKGRNGHGNLTTSSSYNGLTRSHGDRALVVKMGGEGDSGDGSGIVKKLGKGDEGVSVI</sequence>
<feature type="compositionally biased region" description="Gly residues" evidence="1">
    <location>
        <begin position="76"/>
        <end position="85"/>
    </location>
</feature>
<feature type="compositionally biased region" description="Basic and acidic residues" evidence="1">
    <location>
        <begin position="92"/>
        <end position="101"/>
    </location>
</feature>
<dbReference type="Proteomes" id="UP000197138">
    <property type="component" value="Unassembled WGS sequence"/>
</dbReference>
<organism evidence="2 3">
    <name type="scientific">Punica granatum</name>
    <name type="common">Pomegranate</name>
    <dbReference type="NCBI Taxonomy" id="22663"/>
    <lineage>
        <taxon>Eukaryota</taxon>
        <taxon>Viridiplantae</taxon>
        <taxon>Streptophyta</taxon>
        <taxon>Embryophyta</taxon>
        <taxon>Tracheophyta</taxon>
        <taxon>Spermatophyta</taxon>
        <taxon>Magnoliopsida</taxon>
        <taxon>eudicotyledons</taxon>
        <taxon>Gunneridae</taxon>
        <taxon>Pentapetalae</taxon>
        <taxon>rosids</taxon>
        <taxon>malvids</taxon>
        <taxon>Myrtales</taxon>
        <taxon>Lythraceae</taxon>
        <taxon>Punica</taxon>
    </lineage>
</organism>
<evidence type="ECO:0000256" key="1">
    <source>
        <dbReference type="SAM" id="MobiDB-lite"/>
    </source>
</evidence>
<proteinExistence type="predicted"/>
<feature type="region of interest" description="Disordered" evidence="1">
    <location>
        <begin position="75"/>
        <end position="101"/>
    </location>
</feature>
<evidence type="ECO:0000313" key="3">
    <source>
        <dbReference type="Proteomes" id="UP000197138"/>
    </source>
</evidence>
<comment type="caution">
    <text evidence="2">The sequence shown here is derived from an EMBL/GenBank/DDBJ whole genome shotgun (WGS) entry which is preliminary data.</text>
</comment>
<evidence type="ECO:0000313" key="2">
    <source>
        <dbReference type="EMBL" id="OWM74846.1"/>
    </source>
</evidence>